<dbReference type="Proteomes" id="UP000294543">
    <property type="component" value="Unassembled WGS sequence"/>
</dbReference>
<sequence length="283" mass="30659">MNQNMDHVVTRFAAPPVTETGEGARELMHAIMATEPPPAKARRRPNRRLAVAAGAVLTGAVMAATWVLPTSSASALDIEEKNGYYVIQIKDLYANPEIYETQLKDHGLDVTLKVKPVTAAFEGQVFPTSPDHKYITDIKGIYPPGPCDKLDGCAIGVKIPVGYTDTVDIRVGRKARPGEKYTSITSFDAKGEPMECVPYHNKTVAEVRDLLKERGVRIGNFVIDDPDSDDPQDFTEASSAPDSLLVTGGALREPGVTSLHVSSVPTPGDVVERRYRKNGCPTS</sequence>
<dbReference type="EMBL" id="SMKP01000040">
    <property type="protein sequence ID" value="TDD20926.1"/>
    <property type="molecule type" value="Genomic_DNA"/>
</dbReference>
<name>A0A4R4WTJ8_9ACTN</name>
<keyword evidence="4" id="KW-1185">Reference proteome</keyword>
<keyword evidence="2" id="KW-1133">Transmembrane helix</keyword>
<evidence type="ECO:0008006" key="5">
    <source>
        <dbReference type="Google" id="ProtNLM"/>
    </source>
</evidence>
<accession>A0A4R4WTJ8</accession>
<keyword evidence="2" id="KW-0472">Membrane</keyword>
<dbReference type="AlphaFoldDB" id="A0A4R4WTJ8"/>
<reference evidence="3 4" key="1">
    <citation type="submission" date="2019-03" db="EMBL/GenBank/DDBJ databases">
        <title>Draft genome sequences of novel Actinobacteria.</title>
        <authorList>
            <person name="Sahin N."/>
            <person name="Ay H."/>
            <person name="Saygin H."/>
        </authorList>
    </citation>
    <scope>NUCLEOTIDE SEQUENCE [LARGE SCALE GENOMIC DNA]</scope>
    <source>
        <strain evidence="3 4">KC712</strain>
    </source>
</reference>
<comment type="caution">
    <text evidence="3">The sequence shown here is derived from an EMBL/GenBank/DDBJ whole genome shotgun (WGS) entry which is preliminary data.</text>
</comment>
<dbReference type="OrthoDB" id="3826074at2"/>
<dbReference type="PROSITE" id="PS51318">
    <property type="entry name" value="TAT"/>
    <property type="match status" value="1"/>
</dbReference>
<evidence type="ECO:0000256" key="2">
    <source>
        <dbReference type="SAM" id="Phobius"/>
    </source>
</evidence>
<feature type="transmembrane region" description="Helical" evidence="2">
    <location>
        <begin position="49"/>
        <end position="68"/>
    </location>
</feature>
<feature type="compositionally biased region" description="Acidic residues" evidence="1">
    <location>
        <begin position="224"/>
        <end position="233"/>
    </location>
</feature>
<dbReference type="InterPro" id="IPR006311">
    <property type="entry name" value="TAT_signal"/>
</dbReference>
<protein>
    <recommendedName>
        <fullName evidence="5">PASTA domain-containing protein</fullName>
    </recommendedName>
</protein>
<proteinExistence type="predicted"/>
<dbReference type="RefSeq" id="WP_132509342.1">
    <property type="nucleotide sequence ID" value="NZ_SMKP01000040.1"/>
</dbReference>
<feature type="region of interest" description="Disordered" evidence="1">
    <location>
        <begin position="223"/>
        <end position="242"/>
    </location>
</feature>
<keyword evidence="2" id="KW-0812">Transmembrane</keyword>
<evidence type="ECO:0000256" key="1">
    <source>
        <dbReference type="SAM" id="MobiDB-lite"/>
    </source>
</evidence>
<evidence type="ECO:0000313" key="4">
    <source>
        <dbReference type="Proteomes" id="UP000294543"/>
    </source>
</evidence>
<organism evidence="3 4">
    <name type="scientific">Nonomuraea diastatica</name>
    <dbReference type="NCBI Taxonomy" id="1848329"/>
    <lineage>
        <taxon>Bacteria</taxon>
        <taxon>Bacillati</taxon>
        <taxon>Actinomycetota</taxon>
        <taxon>Actinomycetes</taxon>
        <taxon>Streptosporangiales</taxon>
        <taxon>Streptosporangiaceae</taxon>
        <taxon>Nonomuraea</taxon>
    </lineage>
</organism>
<gene>
    <name evidence="3" type="ORF">E1294_16175</name>
</gene>
<feature type="region of interest" description="Disordered" evidence="1">
    <location>
        <begin position="256"/>
        <end position="283"/>
    </location>
</feature>
<evidence type="ECO:0000313" key="3">
    <source>
        <dbReference type="EMBL" id="TDD20926.1"/>
    </source>
</evidence>